<dbReference type="Pfam" id="PF01161">
    <property type="entry name" value="PBP"/>
    <property type="match status" value="1"/>
</dbReference>
<dbReference type="EMBL" id="FQZR01000005">
    <property type="protein sequence ID" value="SHJ40132.1"/>
    <property type="molecule type" value="Genomic_DNA"/>
</dbReference>
<dbReference type="InterPro" id="IPR036610">
    <property type="entry name" value="PEBP-like_sf"/>
</dbReference>
<reference evidence="1 2" key="1">
    <citation type="submission" date="2016-11" db="EMBL/GenBank/DDBJ databases">
        <authorList>
            <person name="Varghese N."/>
            <person name="Submissions S."/>
        </authorList>
    </citation>
    <scope>NUCLEOTIDE SEQUENCE [LARGE SCALE GENOMIC DNA]</scope>
    <source>
        <strain evidence="1 2">DSM 17919</strain>
    </source>
</reference>
<dbReference type="InterPro" id="IPR008914">
    <property type="entry name" value="PEBP"/>
</dbReference>
<protein>
    <submittedName>
        <fullName evidence="1">Phospholipid-binding protein, PBP family</fullName>
    </submittedName>
</protein>
<proteinExistence type="predicted"/>
<dbReference type="Proteomes" id="UP000184001">
    <property type="component" value="Unassembled WGS sequence"/>
</dbReference>
<dbReference type="AlphaFoldDB" id="A0A8G2CAU9"/>
<dbReference type="RefSeq" id="WP_020001040.1">
    <property type="nucleotide sequence ID" value="NZ_CP192219.1"/>
</dbReference>
<evidence type="ECO:0000313" key="2">
    <source>
        <dbReference type="Proteomes" id="UP000184001"/>
    </source>
</evidence>
<evidence type="ECO:0000313" key="1">
    <source>
        <dbReference type="EMBL" id="SHJ40132.1"/>
    </source>
</evidence>
<dbReference type="PANTHER" id="PTHR30289:SF1">
    <property type="entry name" value="PEBP (PHOSPHATIDYLETHANOLAMINE-BINDING PROTEIN) FAMILY PROTEIN"/>
    <property type="match status" value="1"/>
</dbReference>
<dbReference type="NCBIfam" id="TIGR00481">
    <property type="entry name" value="YbhB/YbcL family Raf kinase inhibitor-like protein"/>
    <property type="match status" value="1"/>
</dbReference>
<accession>A0A8G2CAU9</accession>
<organism evidence="1 2">
    <name type="scientific">Halodesulfovibrio aestuarii</name>
    <dbReference type="NCBI Taxonomy" id="126333"/>
    <lineage>
        <taxon>Bacteria</taxon>
        <taxon>Pseudomonadati</taxon>
        <taxon>Thermodesulfobacteriota</taxon>
        <taxon>Desulfovibrionia</taxon>
        <taxon>Desulfovibrionales</taxon>
        <taxon>Desulfovibrionaceae</taxon>
        <taxon>Halodesulfovibrio</taxon>
    </lineage>
</organism>
<dbReference type="Gene3D" id="3.90.280.10">
    <property type="entry name" value="PEBP-like"/>
    <property type="match status" value="1"/>
</dbReference>
<sequence length="155" mass="17392">MKFFSPAFAASEEIPVKYTCDGEDISPPLQWSNLPEGTKSLAMICDDPDAPNGVWDHWLIFNISPESTGLEENTPKQFDPFRGVGHGLNSWQKAYYGGPCPPSGQHRYYFKLYALDARLRIKPGAAKGAILRAMEGHVLEKVHFFGVYSRENVKK</sequence>
<name>A0A8G2CAU9_9BACT</name>
<dbReference type="CDD" id="cd00865">
    <property type="entry name" value="PEBP_bact_arch"/>
    <property type="match status" value="1"/>
</dbReference>
<dbReference type="PANTHER" id="PTHR30289">
    <property type="entry name" value="UNCHARACTERIZED PROTEIN YBCL-RELATED"/>
    <property type="match status" value="1"/>
</dbReference>
<dbReference type="InterPro" id="IPR005247">
    <property type="entry name" value="YbhB_YbcL/LppC-like"/>
</dbReference>
<gene>
    <name evidence="1" type="ORF">SAMN05660830_02367</name>
</gene>
<dbReference type="SUPFAM" id="SSF49777">
    <property type="entry name" value="PEBP-like"/>
    <property type="match status" value="1"/>
</dbReference>
<comment type="caution">
    <text evidence="1">The sequence shown here is derived from an EMBL/GenBank/DDBJ whole genome shotgun (WGS) entry which is preliminary data.</text>
</comment>